<dbReference type="Pfam" id="PF20597">
    <property type="entry name" value="pAdhesive_15"/>
    <property type="match status" value="1"/>
</dbReference>
<accession>A0A1E7W446</accession>
<dbReference type="Pfam" id="PF07589">
    <property type="entry name" value="PEP-CTERM"/>
    <property type="match status" value="1"/>
</dbReference>
<evidence type="ECO:0000259" key="3">
    <source>
        <dbReference type="Pfam" id="PF20597"/>
    </source>
</evidence>
<dbReference type="EMBL" id="LROM01000158">
    <property type="protein sequence ID" value="OEZ90391.1"/>
    <property type="molecule type" value="Genomic_DNA"/>
</dbReference>
<dbReference type="Proteomes" id="UP000175989">
    <property type="component" value="Unassembled WGS sequence"/>
</dbReference>
<keyword evidence="5" id="KW-1185">Reference proteome</keyword>
<organism evidence="4 5">
    <name type="scientific">Duganella phyllosphaerae</name>
    <dbReference type="NCBI Taxonomy" id="762836"/>
    <lineage>
        <taxon>Bacteria</taxon>
        <taxon>Pseudomonadati</taxon>
        <taxon>Pseudomonadota</taxon>
        <taxon>Betaproteobacteria</taxon>
        <taxon>Burkholderiales</taxon>
        <taxon>Oxalobacteraceae</taxon>
        <taxon>Telluria group</taxon>
        <taxon>Duganella</taxon>
    </lineage>
</organism>
<feature type="chain" id="PRO_5009206390" evidence="1">
    <location>
        <begin position="22"/>
        <end position="357"/>
    </location>
</feature>
<protein>
    <submittedName>
        <fullName evidence="4">PEP-CTERM motif protein</fullName>
    </submittedName>
</protein>
<evidence type="ECO:0000313" key="5">
    <source>
        <dbReference type="Proteomes" id="UP000175989"/>
    </source>
</evidence>
<comment type="caution">
    <text evidence="4">The sequence shown here is derived from an EMBL/GenBank/DDBJ whole genome shotgun (WGS) entry which is preliminary data.</text>
</comment>
<name>A0A1E7W446_9BURK</name>
<feature type="signal peptide" evidence="1">
    <location>
        <begin position="1"/>
        <end position="21"/>
    </location>
</feature>
<evidence type="ECO:0000259" key="2">
    <source>
        <dbReference type="Pfam" id="PF07589"/>
    </source>
</evidence>
<keyword evidence="1" id="KW-0732">Signal</keyword>
<feature type="domain" description="Choice-of-anchor A" evidence="3">
    <location>
        <begin position="29"/>
        <end position="320"/>
    </location>
</feature>
<gene>
    <name evidence="4" type="ORF">DUPY_53930</name>
</gene>
<proteinExistence type="predicted"/>
<dbReference type="RefSeq" id="WP_229255526.1">
    <property type="nucleotide sequence ID" value="NZ_LROM01000158.1"/>
</dbReference>
<evidence type="ECO:0000256" key="1">
    <source>
        <dbReference type="SAM" id="SignalP"/>
    </source>
</evidence>
<evidence type="ECO:0000313" key="4">
    <source>
        <dbReference type="EMBL" id="OEZ90391.1"/>
    </source>
</evidence>
<dbReference type="PATRIC" id="fig|762836.4.peg.5541"/>
<reference evidence="5" key="1">
    <citation type="journal article" date="2016" name="Front. Microbiol.">
        <title>Molecular Keys to the Janthinobacterium and Duganella spp. Interaction with the Plant Pathogen Fusarium graminearum.</title>
        <authorList>
            <person name="Haack F.S."/>
            <person name="Poehlein A."/>
            <person name="Kroger C."/>
            <person name="Voigt C.A."/>
            <person name="Piepenbring M."/>
            <person name="Bode H.B."/>
            <person name="Daniel R."/>
            <person name="Schafer W."/>
            <person name="Streit W.R."/>
        </authorList>
    </citation>
    <scope>NUCLEOTIDE SEQUENCE [LARGE SCALE GENOMIC DNA]</scope>
    <source>
        <strain evidence="5">T54</strain>
    </source>
</reference>
<feature type="domain" description="Ice-binding protein C-terminal" evidence="2">
    <location>
        <begin position="330"/>
        <end position="354"/>
    </location>
</feature>
<dbReference type="NCBIfam" id="TIGR04215">
    <property type="entry name" value="choice_anch_A"/>
    <property type="match status" value="1"/>
</dbReference>
<dbReference type="InterPro" id="IPR013424">
    <property type="entry name" value="Ice-binding_C"/>
</dbReference>
<dbReference type="InterPro" id="IPR026588">
    <property type="entry name" value="Choice_anch_A"/>
</dbReference>
<sequence length="357" mass="36255">MMVRTCLALAAATLFAGAAHAAPLTADEMLKQFNVVVKGDMTSTSHVDGRTYVAGNLQGGDYVQHASDTAKSAYAGLTVGGNASGNLHVNGLGAVVGGNANGIIVNSGQTYVGGSATSTTFNGNAWVAGAANGVNFNGAGHAASYTNTNNNNKLAATTAVMNSTRAAASSTDFSNVMNNMSTKLSALKGSKDAAVAIAGNKVTFSGTGNANGVLVFDLTSLDSQIFSSNIGEFAFNLNKASTVIFNTDNKALSLSANFLAPNSLGSSLIWNFAGATSVTVDRTFVGQVLVADGTFSNRGGANVEGGVYAKAFNQQGEVHLQQFSGSLATAVPEAETYAMMLAGLGLLGFIARRRKSA</sequence>
<dbReference type="AlphaFoldDB" id="A0A1E7W446"/>